<evidence type="ECO:0000313" key="1">
    <source>
        <dbReference type="EMBL" id="CUM73479.1"/>
    </source>
</evidence>
<reference evidence="1 2" key="1">
    <citation type="submission" date="2015-09" db="EMBL/GenBank/DDBJ databases">
        <authorList>
            <consortium name="Pathogen Informatics"/>
        </authorList>
    </citation>
    <scope>NUCLEOTIDE SEQUENCE [LARGE SCALE GENOMIC DNA]</scope>
    <source>
        <strain evidence="1 2">2789STDY5834968</strain>
    </source>
</reference>
<accession>A0A173R786</accession>
<evidence type="ECO:0000313" key="2">
    <source>
        <dbReference type="Proteomes" id="UP000095673"/>
    </source>
</evidence>
<proteinExistence type="predicted"/>
<dbReference type="EMBL" id="CYXM01000001">
    <property type="protein sequence ID" value="CUM73479.1"/>
    <property type="molecule type" value="Genomic_DNA"/>
</dbReference>
<organism evidence="1 2">
    <name type="scientific">Agathobacter rectalis</name>
    <dbReference type="NCBI Taxonomy" id="39491"/>
    <lineage>
        <taxon>Bacteria</taxon>
        <taxon>Bacillati</taxon>
        <taxon>Bacillota</taxon>
        <taxon>Clostridia</taxon>
        <taxon>Lachnospirales</taxon>
        <taxon>Lachnospiraceae</taxon>
        <taxon>Agathobacter</taxon>
    </lineage>
</organism>
<dbReference type="RefSeq" id="WP_055236885.1">
    <property type="nucleotide sequence ID" value="NZ_CYXM01000001.1"/>
</dbReference>
<dbReference type="OrthoDB" id="2989906at2"/>
<gene>
    <name evidence="1" type="ORF">ERS852580_00305</name>
</gene>
<sequence>MDGITKQTRRQSYDGIRTRSGERCKLILETLGSRSMTVEEITDELVAAGHLKYYDRNFVAPRLTELKGAGVLEVVGKKPSKRTGKNTAVWAAVRR</sequence>
<protein>
    <recommendedName>
        <fullName evidence="3">DNA gyrase</fullName>
    </recommendedName>
</protein>
<dbReference type="Proteomes" id="UP000095673">
    <property type="component" value="Unassembled WGS sequence"/>
</dbReference>
<name>A0A173R786_9FIRM</name>
<dbReference type="AlphaFoldDB" id="A0A173R786"/>
<evidence type="ECO:0008006" key="3">
    <source>
        <dbReference type="Google" id="ProtNLM"/>
    </source>
</evidence>